<proteinExistence type="inferred from homology"/>
<comment type="caution">
    <text evidence="12">The sequence shown here is derived from an EMBL/GenBank/DDBJ whole genome shotgun (WGS) entry which is preliminary data.</text>
</comment>
<dbReference type="CDD" id="cd02165">
    <property type="entry name" value="NMNAT"/>
    <property type="match status" value="1"/>
</dbReference>
<dbReference type="PANTHER" id="PTHR39321:SF3">
    <property type="entry name" value="PHOSPHOPANTETHEINE ADENYLYLTRANSFERASE"/>
    <property type="match status" value="1"/>
</dbReference>
<dbReference type="PANTHER" id="PTHR39321">
    <property type="entry name" value="NICOTINATE-NUCLEOTIDE ADENYLYLTRANSFERASE-RELATED"/>
    <property type="match status" value="1"/>
</dbReference>
<reference evidence="12" key="1">
    <citation type="submission" date="2018-08" db="EMBL/GenBank/DDBJ databases">
        <title>A genome reference for cultivated species of the human gut microbiota.</title>
        <authorList>
            <person name="Zou Y."/>
            <person name="Xue W."/>
            <person name="Luo G."/>
        </authorList>
    </citation>
    <scope>NUCLEOTIDE SEQUENCE [LARGE SCALE GENOMIC DNA]</scope>
    <source>
        <strain evidence="12">TF05-5AC</strain>
    </source>
</reference>
<keyword evidence="3 10" id="KW-0662">Pyridine nucleotide biosynthesis</keyword>
<evidence type="ECO:0000256" key="2">
    <source>
        <dbReference type="ARBA" id="ARBA00005019"/>
    </source>
</evidence>
<dbReference type="GO" id="GO:0009435">
    <property type="term" value="P:NAD+ biosynthetic process"/>
    <property type="evidence" value="ECO:0007669"/>
    <property type="project" value="UniProtKB-UniRule"/>
</dbReference>
<keyword evidence="13" id="KW-1185">Reference proteome</keyword>
<evidence type="ECO:0000256" key="8">
    <source>
        <dbReference type="ARBA" id="ARBA00023027"/>
    </source>
</evidence>
<evidence type="ECO:0000256" key="9">
    <source>
        <dbReference type="ARBA" id="ARBA00048721"/>
    </source>
</evidence>
<evidence type="ECO:0000256" key="3">
    <source>
        <dbReference type="ARBA" id="ARBA00022642"/>
    </source>
</evidence>
<dbReference type="HAMAP" id="MF_00244">
    <property type="entry name" value="NaMN_adenylyltr"/>
    <property type="match status" value="1"/>
</dbReference>
<keyword evidence="8 10" id="KW-0520">NAD</keyword>
<evidence type="ECO:0000256" key="6">
    <source>
        <dbReference type="ARBA" id="ARBA00022741"/>
    </source>
</evidence>
<dbReference type="NCBIfam" id="TIGR00125">
    <property type="entry name" value="cyt_tran_rel"/>
    <property type="match status" value="1"/>
</dbReference>
<dbReference type="EC" id="2.7.7.18" evidence="10"/>
<protein>
    <recommendedName>
        <fullName evidence="10">Probable nicotinate-nucleotide adenylyltransferase</fullName>
        <ecNumber evidence="10">2.7.7.18</ecNumber>
    </recommendedName>
    <alternativeName>
        <fullName evidence="10">Deamido-NAD(+) diphosphorylase</fullName>
    </alternativeName>
    <alternativeName>
        <fullName evidence="10">Deamido-NAD(+) pyrophosphorylase</fullName>
    </alternativeName>
    <alternativeName>
        <fullName evidence="10">Nicotinate mononucleotide adenylyltransferase</fullName>
        <shortName evidence="10">NaMN adenylyltransferase</shortName>
    </alternativeName>
</protein>
<evidence type="ECO:0000313" key="12">
    <source>
        <dbReference type="EMBL" id="RGE64454.1"/>
    </source>
</evidence>
<sequence>MNTGKDQESHSLEGEKRHRRVGIMGGTFNPVHMGHLLLAENAYSMFSLDEILFIPSGCSYMKDQTEILDGATRLHMTRLSIADNPHFSLSSMEIDRGGYTYTCQTLEQLGEENPETDYYFILGADSLFQMESWKDPEIIFQKAVILAAVREGRDIKELLEKAGQLKDKFKAEIHLVPIGNIDISSSDIRRRVREERSIRYLVHESVREFIEKNNLYRDLTVPASQENRHE</sequence>
<comment type="catalytic activity">
    <reaction evidence="9 10">
        <text>nicotinate beta-D-ribonucleotide + ATP + H(+) = deamido-NAD(+) + diphosphate</text>
        <dbReference type="Rhea" id="RHEA:22860"/>
        <dbReference type="ChEBI" id="CHEBI:15378"/>
        <dbReference type="ChEBI" id="CHEBI:30616"/>
        <dbReference type="ChEBI" id="CHEBI:33019"/>
        <dbReference type="ChEBI" id="CHEBI:57502"/>
        <dbReference type="ChEBI" id="CHEBI:58437"/>
        <dbReference type="EC" id="2.7.7.18"/>
    </reaction>
</comment>
<organism evidence="12 13">
    <name type="scientific">Eisenbergiella massiliensis</name>
    <dbReference type="NCBI Taxonomy" id="1720294"/>
    <lineage>
        <taxon>Bacteria</taxon>
        <taxon>Bacillati</taxon>
        <taxon>Bacillota</taxon>
        <taxon>Clostridia</taxon>
        <taxon>Lachnospirales</taxon>
        <taxon>Lachnospiraceae</taxon>
        <taxon>Eisenbergiella</taxon>
    </lineage>
</organism>
<dbReference type="GO" id="GO:0005524">
    <property type="term" value="F:ATP binding"/>
    <property type="evidence" value="ECO:0007669"/>
    <property type="project" value="UniProtKB-KW"/>
</dbReference>
<evidence type="ECO:0000256" key="5">
    <source>
        <dbReference type="ARBA" id="ARBA00022695"/>
    </source>
</evidence>
<dbReference type="GeneID" id="97985810"/>
<comment type="function">
    <text evidence="1 10">Catalyzes the reversible adenylation of nicotinate mononucleotide (NaMN) to nicotinic acid adenine dinucleotide (NaAD).</text>
</comment>
<keyword evidence="7 10" id="KW-0067">ATP-binding</keyword>
<dbReference type="InterPro" id="IPR014729">
    <property type="entry name" value="Rossmann-like_a/b/a_fold"/>
</dbReference>
<dbReference type="AlphaFoldDB" id="A0A3E3IBL7"/>
<dbReference type="RefSeq" id="WP_117544011.1">
    <property type="nucleotide sequence ID" value="NZ_JBKUNB010000003.1"/>
</dbReference>
<dbReference type="InterPro" id="IPR004821">
    <property type="entry name" value="Cyt_trans-like"/>
</dbReference>
<comment type="similarity">
    <text evidence="10">Belongs to the NadD family.</text>
</comment>
<keyword evidence="5 10" id="KW-0548">Nucleotidyltransferase</keyword>
<evidence type="ECO:0000256" key="1">
    <source>
        <dbReference type="ARBA" id="ARBA00002324"/>
    </source>
</evidence>
<dbReference type="Proteomes" id="UP000260812">
    <property type="component" value="Unassembled WGS sequence"/>
</dbReference>
<name>A0A3E3IBL7_9FIRM</name>
<feature type="domain" description="Cytidyltransferase-like" evidence="11">
    <location>
        <begin position="23"/>
        <end position="191"/>
    </location>
</feature>
<dbReference type="Gene3D" id="3.40.50.620">
    <property type="entry name" value="HUPs"/>
    <property type="match status" value="1"/>
</dbReference>
<dbReference type="NCBIfam" id="TIGR00482">
    <property type="entry name" value="nicotinate (nicotinamide) nucleotide adenylyltransferase"/>
    <property type="match status" value="1"/>
</dbReference>
<dbReference type="UniPathway" id="UPA00253">
    <property type="reaction ID" value="UER00332"/>
</dbReference>
<dbReference type="InterPro" id="IPR005248">
    <property type="entry name" value="NadD/NMNAT"/>
</dbReference>
<dbReference type="Pfam" id="PF01467">
    <property type="entry name" value="CTP_transf_like"/>
    <property type="match status" value="1"/>
</dbReference>
<keyword evidence="6 10" id="KW-0547">Nucleotide-binding</keyword>
<evidence type="ECO:0000256" key="10">
    <source>
        <dbReference type="HAMAP-Rule" id="MF_00244"/>
    </source>
</evidence>
<gene>
    <name evidence="10" type="primary">nadD</name>
    <name evidence="12" type="ORF">DXC51_02650</name>
</gene>
<keyword evidence="4 10" id="KW-0808">Transferase</keyword>
<dbReference type="EMBL" id="QVLV01000002">
    <property type="protein sequence ID" value="RGE64454.1"/>
    <property type="molecule type" value="Genomic_DNA"/>
</dbReference>
<dbReference type="SUPFAM" id="SSF52374">
    <property type="entry name" value="Nucleotidylyl transferase"/>
    <property type="match status" value="1"/>
</dbReference>
<evidence type="ECO:0000259" key="11">
    <source>
        <dbReference type="Pfam" id="PF01467"/>
    </source>
</evidence>
<evidence type="ECO:0000313" key="13">
    <source>
        <dbReference type="Proteomes" id="UP000260812"/>
    </source>
</evidence>
<evidence type="ECO:0000256" key="4">
    <source>
        <dbReference type="ARBA" id="ARBA00022679"/>
    </source>
</evidence>
<dbReference type="NCBIfam" id="NF000840">
    <property type="entry name" value="PRK00071.1-3"/>
    <property type="match status" value="1"/>
</dbReference>
<accession>A0A3E3IBL7</accession>
<evidence type="ECO:0000256" key="7">
    <source>
        <dbReference type="ARBA" id="ARBA00022840"/>
    </source>
</evidence>
<dbReference type="GO" id="GO:0004515">
    <property type="term" value="F:nicotinate-nucleotide adenylyltransferase activity"/>
    <property type="evidence" value="ECO:0007669"/>
    <property type="project" value="UniProtKB-UniRule"/>
</dbReference>
<comment type="pathway">
    <text evidence="2 10">Cofactor biosynthesis; NAD(+) biosynthesis; deamido-NAD(+) from nicotinate D-ribonucleotide: step 1/1.</text>
</comment>